<gene>
    <name evidence="8" type="ORF">Tco_1058783</name>
</gene>
<feature type="domain" description="Fe2OG dioxygenase" evidence="7">
    <location>
        <begin position="1092"/>
        <end position="1193"/>
    </location>
</feature>
<keyword evidence="9" id="KW-1185">Reference proteome</keyword>
<protein>
    <submittedName>
        <fullName evidence="8">RNA-directed DNA polymerase, eukaryota</fullName>
    </submittedName>
</protein>
<dbReference type="EMBL" id="BQNB010019358">
    <property type="protein sequence ID" value="GJT84441.1"/>
    <property type="molecule type" value="Genomic_DNA"/>
</dbReference>
<dbReference type="Pfam" id="PF14226">
    <property type="entry name" value="DIOX_N"/>
    <property type="match status" value="1"/>
</dbReference>
<dbReference type="CDD" id="cd00590">
    <property type="entry name" value="RRM_SF"/>
    <property type="match status" value="1"/>
</dbReference>
<dbReference type="Proteomes" id="UP001151760">
    <property type="component" value="Unassembled WGS sequence"/>
</dbReference>
<dbReference type="Pfam" id="PF00078">
    <property type="entry name" value="RVT_1"/>
    <property type="match status" value="1"/>
</dbReference>
<keyword evidence="3" id="KW-0479">Metal-binding</keyword>
<accession>A0ABQ5H990</accession>
<dbReference type="InterPro" id="IPR005123">
    <property type="entry name" value="Oxoglu/Fe-dep_dioxygenase_dom"/>
</dbReference>
<dbReference type="CDD" id="cd01650">
    <property type="entry name" value="RT_nLTR_like"/>
    <property type="match status" value="1"/>
</dbReference>
<dbReference type="PROSITE" id="PS50878">
    <property type="entry name" value="RT_POL"/>
    <property type="match status" value="1"/>
</dbReference>
<sequence length="1413" mass="161156">MTKNVVNFLPDKWVNILGVSPDNTTSKDLWEVCKGYGTVVDVFIPDRKSKAGKRFAFVRFIKVDNVDRLVGNLCTLWIGRMHLHANVARFDRPPIHSSRPNISTRPAANGASSFASVLKVRSWVLISAKLTCVSIFAPRSITSKRSAHGATFRPDQPWAWSHCMVMGDFNEVSSHRGSFWVLLQCARGFTFEFFRKFWDTLGSDFCAAVEWFFDHSSFSRGCNSSFIALIPKNHDPKFVNDYRPISLIGSLYKVVTKILATRLSSIISGLISDVQTAFLPNRQILDGPFIINELLSWCKHKKQQAMVFKVDFAKAYDSIRWDFLEDVLRAFGFGSKWCSWIRGCLHSGMASVLLNGSPTSEFQFHCGLKQGDPLAPYLFILIMESLHLSLSRAIEAGIFKGIKIGSSLNISHLFYADDAVFIGEWSIANLSGITHILHCFSLLSGLSINLKKSHLLGVGIRSEDVNAAALYFGCSTMKTPFKYLGVMVGGRLTLLKSVLGSTPIYNMSIYKVPKSVLQTMESIRRNFFNGVQCDERKIVWIKWAKVLASKKYGGLGVSSFYALNRALLFKWVWRFISRDNSLWCRLIMSMHGSSLYKLSPFRYSTWKSIIREVHMLKDRGVDLISHCHIRVGNGLRTQFWNEVWIGDTQLRVMFPRIYALEINKDCTVADKLQFSVTSSLRRSVRGGVESSQLALLQTYIEGTLLSNMEDRWVWDLNGEGVFRVKDVRILLDECFLPKAPTATRWVKYVPIKINVFAWKVFLDRLPTRSNLQHRGVLVSDLLCPLCSSAQEDSSHLFFSCRLATDIVRLVCRWWNLSWTPLGSYADWLNWFNSIRLSSKVKDLLEGVLYITWWSVWMFRNQLLFSSKAPRKDVIFDDIVSRSFTCNMSCPIAWPEPIVRVQMLSETENHLIPTRYVKPLLERPSFNKGDQGDINIPLIDLFDLANGDSQAKKAVMDQISVACREWGFFQVVNHGMSSHLVDEAREVWREFFHQPMELKQEYANTPKTYEGYGSRLGIQKGAILDWSDYYFLNYLPSTLKDHNKWPSQPSLLRNVTEEYSNEIVRLGKVLLKVFSINLGLQEDYLQDAFGGDDIGACLRVNFYPKCPQPDLTLGLSSHSDPGGMTFLLPDEHVSGLQVRKGDEWITVKPARHAIIVNIGDQIQVLTNAIYKSVEHRVIVNPDKERVSLAYFFNPKSDLLIKPATELVTSNAPALYPPMTFDEYRLFIRTKVNGVLNKHSAAEREVLEFNLRAGLRMLGEAMHVFYGVLVSLFFMSIYMLLFSKFLNSHSFLIAKMATLLPLLEELARAAESDFTKDQLIVLFEREVAEDGGKIKDFHRLSSEVREAIRRRDVYVAVRRRDAYVAELRTSRSCDDALGTIKILSRMQLDDMEKVARLLLMARETQIKVDEKTVSL</sequence>
<organism evidence="8 9">
    <name type="scientific">Tanacetum coccineum</name>
    <dbReference type="NCBI Taxonomy" id="301880"/>
    <lineage>
        <taxon>Eukaryota</taxon>
        <taxon>Viridiplantae</taxon>
        <taxon>Streptophyta</taxon>
        <taxon>Embryophyta</taxon>
        <taxon>Tracheophyta</taxon>
        <taxon>Spermatophyta</taxon>
        <taxon>Magnoliopsida</taxon>
        <taxon>eudicotyledons</taxon>
        <taxon>Gunneridae</taxon>
        <taxon>Pentapetalae</taxon>
        <taxon>asterids</taxon>
        <taxon>campanulids</taxon>
        <taxon>Asterales</taxon>
        <taxon>Asteraceae</taxon>
        <taxon>Asteroideae</taxon>
        <taxon>Anthemideae</taxon>
        <taxon>Anthemidinae</taxon>
        <taxon>Tanacetum</taxon>
    </lineage>
</organism>
<comment type="similarity">
    <text evidence="2">Belongs to the iron/ascorbate-dependent oxidoreductase family.</text>
</comment>
<dbReference type="PANTHER" id="PTHR47991">
    <property type="entry name" value="OXOGLUTARATE/IRON-DEPENDENT DIOXYGENASE"/>
    <property type="match status" value="1"/>
</dbReference>
<dbReference type="InterPro" id="IPR035979">
    <property type="entry name" value="RBD_domain_sf"/>
</dbReference>
<comment type="caution">
    <text evidence="8">The sequence shown here is derived from an EMBL/GenBank/DDBJ whole genome shotgun (WGS) entry which is preliminary data.</text>
</comment>
<keyword evidence="8" id="KW-0808">Transferase</keyword>
<feature type="domain" description="Reverse transcriptase" evidence="6">
    <location>
        <begin position="211"/>
        <end position="488"/>
    </location>
</feature>
<keyword evidence="8" id="KW-0548">Nucleotidyltransferase</keyword>
<dbReference type="InterPro" id="IPR026960">
    <property type="entry name" value="RVT-Znf"/>
</dbReference>
<dbReference type="SMART" id="SM00360">
    <property type="entry name" value="RRM"/>
    <property type="match status" value="1"/>
</dbReference>
<keyword evidence="5" id="KW-1133">Transmembrane helix</keyword>
<evidence type="ECO:0000256" key="5">
    <source>
        <dbReference type="SAM" id="Phobius"/>
    </source>
</evidence>
<evidence type="ECO:0000259" key="6">
    <source>
        <dbReference type="PROSITE" id="PS50878"/>
    </source>
</evidence>
<dbReference type="InterPro" id="IPR027443">
    <property type="entry name" value="IPNS-like_sf"/>
</dbReference>
<reference evidence="8" key="2">
    <citation type="submission" date="2022-01" db="EMBL/GenBank/DDBJ databases">
        <authorList>
            <person name="Yamashiro T."/>
            <person name="Shiraishi A."/>
            <person name="Satake H."/>
            <person name="Nakayama K."/>
        </authorList>
    </citation>
    <scope>NUCLEOTIDE SEQUENCE</scope>
</reference>
<keyword evidence="4" id="KW-0408">Iron</keyword>
<dbReference type="InterPro" id="IPR050295">
    <property type="entry name" value="Plant_2OG-oxidoreductases"/>
</dbReference>
<evidence type="ECO:0000313" key="8">
    <source>
        <dbReference type="EMBL" id="GJT84441.1"/>
    </source>
</evidence>
<dbReference type="Pfam" id="PF00076">
    <property type="entry name" value="RRM_1"/>
    <property type="match status" value="1"/>
</dbReference>
<dbReference type="InterPro" id="IPR044861">
    <property type="entry name" value="IPNS-like_FE2OG_OXY"/>
</dbReference>
<keyword evidence="8" id="KW-0695">RNA-directed DNA polymerase</keyword>
<dbReference type="InterPro" id="IPR026992">
    <property type="entry name" value="DIOX_N"/>
</dbReference>
<evidence type="ECO:0000256" key="2">
    <source>
        <dbReference type="ARBA" id="ARBA00008056"/>
    </source>
</evidence>
<proteinExistence type="inferred from homology"/>
<dbReference type="Pfam" id="PF13966">
    <property type="entry name" value="zf-RVT"/>
    <property type="match status" value="1"/>
</dbReference>
<dbReference type="GO" id="GO:0003964">
    <property type="term" value="F:RNA-directed DNA polymerase activity"/>
    <property type="evidence" value="ECO:0007669"/>
    <property type="project" value="UniProtKB-KW"/>
</dbReference>
<comment type="similarity">
    <text evidence="1">Belongs to the alkB family.</text>
</comment>
<keyword evidence="5" id="KW-0812">Transmembrane</keyword>
<name>A0ABQ5H990_9ASTR</name>
<evidence type="ECO:0000313" key="9">
    <source>
        <dbReference type="Proteomes" id="UP001151760"/>
    </source>
</evidence>
<dbReference type="Gene3D" id="3.30.70.330">
    <property type="match status" value="1"/>
</dbReference>
<evidence type="ECO:0000256" key="1">
    <source>
        <dbReference type="ARBA" id="ARBA00007879"/>
    </source>
</evidence>
<reference evidence="8" key="1">
    <citation type="journal article" date="2022" name="Int. J. Mol. Sci.">
        <title>Draft Genome of Tanacetum Coccineum: Genomic Comparison of Closely Related Tanacetum-Family Plants.</title>
        <authorList>
            <person name="Yamashiro T."/>
            <person name="Shiraishi A."/>
            <person name="Nakayama K."/>
            <person name="Satake H."/>
        </authorList>
    </citation>
    <scope>NUCLEOTIDE SEQUENCE</scope>
</reference>
<dbReference type="InterPro" id="IPR000477">
    <property type="entry name" value="RT_dom"/>
</dbReference>
<dbReference type="PROSITE" id="PS51471">
    <property type="entry name" value="FE2OG_OXY"/>
    <property type="match status" value="1"/>
</dbReference>
<feature type="transmembrane region" description="Helical" evidence="5">
    <location>
        <begin position="1262"/>
        <end position="1284"/>
    </location>
</feature>
<keyword evidence="5" id="KW-0472">Membrane</keyword>
<dbReference type="SUPFAM" id="SSF51197">
    <property type="entry name" value="Clavaminate synthase-like"/>
    <property type="match status" value="1"/>
</dbReference>
<dbReference type="InterPro" id="IPR012677">
    <property type="entry name" value="Nucleotide-bd_a/b_plait_sf"/>
</dbReference>
<evidence type="ECO:0000259" key="7">
    <source>
        <dbReference type="PROSITE" id="PS51471"/>
    </source>
</evidence>
<dbReference type="Pfam" id="PF03171">
    <property type="entry name" value="2OG-FeII_Oxy"/>
    <property type="match status" value="1"/>
</dbReference>
<dbReference type="InterPro" id="IPR000504">
    <property type="entry name" value="RRM_dom"/>
</dbReference>
<evidence type="ECO:0000256" key="3">
    <source>
        <dbReference type="ARBA" id="ARBA00022723"/>
    </source>
</evidence>
<dbReference type="Gene3D" id="2.60.120.330">
    <property type="entry name" value="B-lactam Antibiotic, Isopenicillin N Synthase, Chain"/>
    <property type="match status" value="1"/>
</dbReference>
<evidence type="ECO:0000256" key="4">
    <source>
        <dbReference type="ARBA" id="ARBA00023004"/>
    </source>
</evidence>
<dbReference type="SUPFAM" id="SSF54928">
    <property type="entry name" value="RNA-binding domain, RBD"/>
    <property type="match status" value="1"/>
</dbReference>